<feature type="compositionally biased region" description="Polar residues" evidence="6">
    <location>
        <begin position="100"/>
        <end position="123"/>
    </location>
</feature>
<dbReference type="AlphaFoldDB" id="A0A5C3LKY4"/>
<sequence length="575" mass="62856">MSYSDSHHGSHGYDDMSSAMHLGRFNDFYSQRGYVQQQPHPERFGLDDTQPEEYASHSLHPIPIPSRQESLHLDSAGTHNSAVEQQYLFNVDSHPRYSASSSMYDHNIPQPTSPHNISPQSWPSYDHAVPPASFLPSSPLNPWGGSYPTPAPYPPPRLSPPAVSHPSGALQHSASRRLTLAGSLDPETGIFYRTPEHPRLRTAQACEKCRARKAKCTGECPCGRCASRGLVCEYAKEGRVRGPNKPKPKGSSIEESRNLTRRRSPSAPRISQPRENPVGLSFADDEKREHRSNRPRPPNLELDSSSNLTRLEGPHSADAMWGGGRGMRQNEEDQARSLKPPTIRPLGWPGPASKRDQDPSSLSIGYKMLPNLQANLSMPSMSPSDANHSFDHMSAFSSSNPLGHGHAHNQGLSLSEAAYFQQHQRLGDDNRGHGSDAGSLSNPQSAVSMTFNSPHISSVESPPTPASSMAHFSREGEHLDQFALSLPPDLDPQAHRDLHTAGAQALDPVWADLRSNTEFDSGHAEVRNRQYRSSPEEKNNGGTEHTAVGDSYSTVGQLSAISHASPNALNGYSLL</sequence>
<dbReference type="PROSITE" id="PS00463">
    <property type="entry name" value="ZN2_CY6_FUNGAL_1"/>
    <property type="match status" value="1"/>
</dbReference>
<feature type="compositionally biased region" description="Polar residues" evidence="6">
    <location>
        <begin position="438"/>
        <end position="461"/>
    </location>
</feature>
<dbReference type="PROSITE" id="PS50048">
    <property type="entry name" value="ZN2_CY6_FUNGAL_2"/>
    <property type="match status" value="1"/>
</dbReference>
<dbReference type="EMBL" id="ML213642">
    <property type="protein sequence ID" value="TFK33764.1"/>
    <property type="molecule type" value="Genomic_DNA"/>
</dbReference>
<evidence type="ECO:0000256" key="3">
    <source>
        <dbReference type="ARBA" id="ARBA00023125"/>
    </source>
</evidence>
<feature type="domain" description="Zn(2)-C6 fungal-type" evidence="7">
    <location>
        <begin position="205"/>
        <end position="234"/>
    </location>
</feature>
<dbReference type="GO" id="GO:0043565">
    <property type="term" value="F:sequence-specific DNA binding"/>
    <property type="evidence" value="ECO:0007669"/>
    <property type="project" value="TreeGrafter"/>
</dbReference>
<keyword evidence="2" id="KW-0805">Transcription regulation</keyword>
<proteinExistence type="predicted"/>
<organism evidence="8 9">
    <name type="scientific">Crucibulum laeve</name>
    <dbReference type="NCBI Taxonomy" id="68775"/>
    <lineage>
        <taxon>Eukaryota</taxon>
        <taxon>Fungi</taxon>
        <taxon>Dikarya</taxon>
        <taxon>Basidiomycota</taxon>
        <taxon>Agaricomycotina</taxon>
        <taxon>Agaricomycetes</taxon>
        <taxon>Agaricomycetidae</taxon>
        <taxon>Agaricales</taxon>
        <taxon>Agaricineae</taxon>
        <taxon>Nidulariaceae</taxon>
        <taxon>Crucibulum</taxon>
    </lineage>
</organism>
<evidence type="ECO:0000256" key="5">
    <source>
        <dbReference type="ARBA" id="ARBA00023242"/>
    </source>
</evidence>
<dbReference type="GO" id="GO:0000981">
    <property type="term" value="F:DNA-binding transcription factor activity, RNA polymerase II-specific"/>
    <property type="evidence" value="ECO:0007669"/>
    <property type="project" value="InterPro"/>
</dbReference>
<dbReference type="SUPFAM" id="SSF57701">
    <property type="entry name" value="Zn2/Cys6 DNA-binding domain"/>
    <property type="match status" value="1"/>
</dbReference>
<evidence type="ECO:0000256" key="6">
    <source>
        <dbReference type="SAM" id="MobiDB-lite"/>
    </source>
</evidence>
<dbReference type="GO" id="GO:0005634">
    <property type="term" value="C:nucleus"/>
    <property type="evidence" value="ECO:0007669"/>
    <property type="project" value="UniProtKB-SubCell"/>
</dbReference>
<evidence type="ECO:0000313" key="8">
    <source>
        <dbReference type="EMBL" id="TFK33764.1"/>
    </source>
</evidence>
<evidence type="ECO:0000256" key="2">
    <source>
        <dbReference type="ARBA" id="ARBA00023015"/>
    </source>
</evidence>
<dbReference type="CDD" id="cd00067">
    <property type="entry name" value="GAL4"/>
    <property type="match status" value="1"/>
</dbReference>
<evidence type="ECO:0000256" key="4">
    <source>
        <dbReference type="ARBA" id="ARBA00023163"/>
    </source>
</evidence>
<feature type="region of interest" description="Disordered" evidence="6">
    <location>
        <begin position="521"/>
        <end position="550"/>
    </location>
</feature>
<dbReference type="PANTHER" id="PTHR47540">
    <property type="entry name" value="THIAMINE REPRESSIBLE GENES REGULATORY PROTEIN THI5"/>
    <property type="match status" value="1"/>
</dbReference>
<dbReference type="Gene3D" id="4.10.240.10">
    <property type="entry name" value="Zn(2)-C6 fungal-type DNA-binding domain"/>
    <property type="match status" value="1"/>
</dbReference>
<dbReference type="OrthoDB" id="2399539at2759"/>
<dbReference type="GO" id="GO:0008270">
    <property type="term" value="F:zinc ion binding"/>
    <property type="evidence" value="ECO:0007669"/>
    <property type="project" value="InterPro"/>
</dbReference>
<dbReference type="Pfam" id="PF00172">
    <property type="entry name" value="Zn_clus"/>
    <property type="match status" value="1"/>
</dbReference>
<accession>A0A5C3LKY4</accession>
<gene>
    <name evidence="8" type="ORF">BDQ12DRAFT_738606</name>
</gene>
<dbReference type="STRING" id="68775.A0A5C3LKY4"/>
<reference evidence="8 9" key="1">
    <citation type="journal article" date="2019" name="Nat. Ecol. Evol.">
        <title>Megaphylogeny resolves global patterns of mushroom evolution.</title>
        <authorList>
            <person name="Varga T."/>
            <person name="Krizsan K."/>
            <person name="Foldi C."/>
            <person name="Dima B."/>
            <person name="Sanchez-Garcia M."/>
            <person name="Sanchez-Ramirez S."/>
            <person name="Szollosi G.J."/>
            <person name="Szarkandi J.G."/>
            <person name="Papp V."/>
            <person name="Albert L."/>
            <person name="Andreopoulos W."/>
            <person name="Angelini C."/>
            <person name="Antonin V."/>
            <person name="Barry K.W."/>
            <person name="Bougher N.L."/>
            <person name="Buchanan P."/>
            <person name="Buyck B."/>
            <person name="Bense V."/>
            <person name="Catcheside P."/>
            <person name="Chovatia M."/>
            <person name="Cooper J."/>
            <person name="Damon W."/>
            <person name="Desjardin D."/>
            <person name="Finy P."/>
            <person name="Geml J."/>
            <person name="Haridas S."/>
            <person name="Hughes K."/>
            <person name="Justo A."/>
            <person name="Karasinski D."/>
            <person name="Kautmanova I."/>
            <person name="Kiss B."/>
            <person name="Kocsube S."/>
            <person name="Kotiranta H."/>
            <person name="LaButti K.M."/>
            <person name="Lechner B.E."/>
            <person name="Liimatainen K."/>
            <person name="Lipzen A."/>
            <person name="Lukacs Z."/>
            <person name="Mihaltcheva S."/>
            <person name="Morgado L.N."/>
            <person name="Niskanen T."/>
            <person name="Noordeloos M.E."/>
            <person name="Ohm R.A."/>
            <person name="Ortiz-Santana B."/>
            <person name="Ovrebo C."/>
            <person name="Racz N."/>
            <person name="Riley R."/>
            <person name="Savchenko A."/>
            <person name="Shiryaev A."/>
            <person name="Soop K."/>
            <person name="Spirin V."/>
            <person name="Szebenyi C."/>
            <person name="Tomsovsky M."/>
            <person name="Tulloss R.E."/>
            <person name="Uehling J."/>
            <person name="Grigoriev I.V."/>
            <person name="Vagvolgyi C."/>
            <person name="Papp T."/>
            <person name="Martin F.M."/>
            <person name="Miettinen O."/>
            <person name="Hibbett D.S."/>
            <person name="Nagy L.G."/>
        </authorList>
    </citation>
    <scope>NUCLEOTIDE SEQUENCE [LARGE SCALE GENOMIC DNA]</scope>
    <source>
        <strain evidence="8 9">CBS 166.37</strain>
    </source>
</reference>
<evidence type="ECO:0000259" key="7">
    <source>
        <dbReference type="PROSITE" id="PS50048"/>
    </source>
</evidence>
<keyword evidence="5" id="KW-0539">Nucleus</keyword>
<keyword evidence="9" id="KW-1185">Reference proteome</keyword>
<dbReference type="Proteomes" id="UP000308652">
    <property type="component" value="Unassembled WGS sequence"/>
</dbReference>
<comment type="subcellular location">
    <subcellularLocation>
        <location evidence="1">Nucleus</location>
    </subcellularLocation>
</comment>
<dbReference type="InterPro" id="IPR051711">
    <property type="entry name" value="Stress_Response_Reg"/>
</dbReference>
<dbReference type="GO" id="GO:0045944">
    <property type="term" value="P:positive regulation of transcription by RNA polymerase II"/>
    <property type="evidence" value="ECO:0007669"/>
    <property type="project" value="TreeGrafter"/>
</dbReference>
<dbReference type="SMART" id="SM00066">
    <property type="entry name" value="GAL4"/>
    <property type="match status" value="1"/>
</dbReference>
<keyword evidence="4" id="KW-0804">Transcription</keyword>
<dbReference type="InterPro" id="IPR001138">
    <property type="entry name" value="Zn2Cys6_DnaBD"/>
</dbReference>
<feature type="region of interest" description="Disordered" evidence="6">
    <location>
        <begin position="426"/>
        <end position="471"/>
    </location>
</feature>
<protein>
    <recommendedName>
        <fullName evidence="7">Zn(2)-C6 fungal-type domain-containing protein</fullName>
    </recommendedName>
</protein>
<evidence type="ECO:0000256" key="1">
    <source>
        <dbReference type="ARBA" id="ARBA00004123"/>
    </source>
</evidence>
<name>A0A5C3LKY4_9AGAR</name>
<feature type="compositionally biased region" description="Basic and acidic residues" evidence="6">
    <location>
        <begin position="521"/>
        <end position="539"/>
    </location>
</feature>
<feature type="region of interest" description="Disordered" evidence="6">
    <location>
        <begin position="100"/>
        <end position="124"/>
    </location>
</feature>
<dbReference type="PANTHER" id="PTHR47540:SF4">
    <property type="entry name" value="TRANSCRIPTION FACTOR RGLT"/>
    <property type="match status" value="1"/>
</dbReference>
<evidence type="ECO:0000313" key="9">
    <source>
        <dbReference type="Proteomes" id="UP000308652"/>
    </source>
</evidence>
<feature type="region of interest" description="Disordered" evidence="6">
    <location>
        <begin position="239"/>
        <end position="364"/>
    </location>
</feature>
<feature type="region of interest" description="Disordered" evidence="6">
    <location>
        <begin position="151"/>
        <end position="172"/>
    </location>
</feature>
<dbReference type="InterPro" id="IPR036864">
    <property type="entry name" value="Zn2-C6_fun-type_DNA-bd_sf"/>
</dbReference>
<keyword evidence="3" id="KW-0238">DNA-binding</keyword>